<dbReference type="AlphaFoldDB" id="A0A0V0HBS6"/>
<keyword evidence="1" id="KW-1133">Transmembrane helix</keyword>
<keyword evidence="1" id="KW-0812">Transmembrane</keyword>
<dbReference type="EMBL" id="GEDG01022681">
    <property type="protein sequence ID" value="JAP17312.1"/>
    <property type="molecule type" value="Transcribed_RNA"/>
</dbReference>
<evidence type="ECO:0000256" key="1">
    <source>
        <dbReference type="SAM" id="Phobius"/>
    </source>
</evidence>
<protein>
    <submittedName>
        <fullName evidence="2">Putative ovule protein</fullName>
    </submittedName>
</protein>
<reference evidence="2" key="1">
    <citation type="submission" date="2015-12" db="EMBL/GenBank/DDBJ databases">
        <title>Gene expression during late stages of embryo sac development: a critical building block for successful pollen-pistil interactions.</title>
        <authorList>
            <person name="Liu Y."/>
            <person name="Joly V."/>
            <person name="Sabar M."/>
            <person name="Matton D.P."/>
        </authorList>
    </citation>
    <scope>NUCLEOTIDE SEQUENCE</scope>
</reference>
<accession>A0A0V0HBS6</accession>
<name>A0A0V0HBS6_SOLCH</name>
<feature type="transmembrane region" description="Helical" evidence="1">
    <location>
        <begin position="24"/>
        <end position="46"/>
    </location>
</feature>
<keyword evidence="1" id="KW-0472">Membrane</keyword>
<sequence length="62" mass="7057">MCILSSQIGFIHSTCIFFSLVDSYAFSFSTIVCISFIRIFVHFVLFSYNEAVLTPHPLTQNC</sequence>
<proteinExistence type="predicted"/>
<organism evidence="2">
    <name type="scientific">Solanum chacoense</name>
    <name type="common">Chaco potato</name>
    <dbReference type="NCBI Taxonomy" id="4108"/>
    <lineage>
        <taxon>Eukaryota</taxon>
        <taxon>Viridiplantae</taxon>
        <taxon>Streptophyta</taxon>
        <taxon>Embryophyta</taxon>
        <taxon>Tracheophyta</taxon>
        <taxon>Spermatophyta</taxon>
        <taxon>Magnoliopsida</taxon>
        <taxon>eudicotyledons</taxon>
        <taxon>Gunneridae</taxon>
        <taxon>Pentapetalae</taxon>
        <taxon>asterids</taxon>
        <taxon>lamiids</taxon>
        <taxon>Solanales</taxon>
        <taxon>Solanaceae</taxon>
        <taxon>Solanoideae</taxon>
        <taxon>Solaneae</taxon>
        <taxon>Solanum</taxon>
    </lineage>
</organism>
<evidence type="ECO:0000313" key="2">
    <source>
        <dbReference type="EMBL" id="JAP17312.1"/>
    </source>
</evidence>